<dbReference type="AlphaFoldDB" id="A0A9R1X506"/>
<name>A0A9R1X506_LACSA</name>
<sequence length="103" mass="11320">MVSNELVIKALSQLILISSINYGISMTSFLLQLSLGPHLLNMPGLPLTKPFKPKKGLGSSSVREYVEQKRAIADSQAESLHLISIEDLISHILTSLDSSYRLL</sequence>
<protein>
    <submittedName>
        <fullName evidence="1">Uncharacterized protein</fullName>
    </submittedName>
</protein>
<evidence type="ECO:0000313" key="1">
    <source>
        <dbReference type="EMBL" id="KAJ0199506.1"/>
    </source>
</evidence>
<proteinExistence type="predicted"/>
<reference evidence="1 2" key="1">
    <citation type="journal article" date="2017" name="Nat. Commun.">
        <title>Genome assembly with in vitro proximity ligation data and whole-genome triplication in lettuce.</title>
        <authorList>
            <person name="Reyes-Chin-Wo S."/>
            <person name="Wang Z."/>
            <person name="Yang X."/>
            <person name="Kozik A."/>
            <person name="Arikit S."/>
            <person name="Song C."/>
            <person name="Xia L."/>
            <person name="Froenicke L."/>
            <person name="Lavelle D.O."/>
            <person name="Truco M.J."/>
            <person name="Xia R."/>
            <person name="Zhu S."/>
            <person name="Xu C."/>
            <person name="Xu H."/>
            <person name="Xu X."/>
            <person name="Cox K."/>
            <person name="Korf I."/>
            <person name="Meyers B.C."/>
            <person name="Michelmore R.W."/>
        </authorList>
    </citation>
    <scope>NUCLEOTIDE SEQUENCE [LARGE SCALE GENOMIC DNA]</scope>
    <source>
        <strain evidence="2">cv. Salinas</strain>
        <tissue evidence="1">Seedlings</tissue>
    </source>
</reference>
<comment type="caution">
    <text evidence="1">The sequence shown here is derived from an EMBL/GenBank/DDBJ whole genome shotgun (WGS) entry which is preliminary data.</text>
</comment>
<organism evidence="1 2">
    <name type="scientific">Lactuca sativa</name>
    <name type="common">Garden lettuce</name>
    <dbReference type="NCBI Taxonomy" id="4236"/>
    <lineage>
        <taxon>Eukaryota</taxon>
        <taxon>Viridiplantae</taxon>
        <taxon>Streptophyta</taxon>
        <taxon>Embryophyta</taxon>
        <taxon>Tracheophyta</taxon>
        <taxon>Spermatophyta</taxon>
        <taxon>Magnoliopsida</taxon>
        <taxon>eudicotyledons</taxon>
        <taxon>Gunneridae</taxon>
        <taxon>Pentapetalae</taxon>
        <taxon>asterids</taxon>
        <taxon>campanulids</taxon>
        <taxon>Asterales</taxon>
        <taxon>Asteraceae</taxon>
        <taxon>Cichorioideae</taxon>
        <taxon>Cichorieae</taxon>
        <taxon>Lactucinae</taxon>
        <taxon>Lactuca</taxon>
    </lineage>
</organism>
<dbReference type="Proteomes" id="UP000235145">
    <property type="component" value="Unassembled WGS sequence"/>
</dbReference>
<keyword evidence="2" id="KW-1185">Reference proteome</keyword>
<evidence type="ECO:0000313" key="2">
    <source>
        <dbReference type="Proteomes" id="UP000235145"/>
    </source>
</evidence>
<accession>A0A9R1X506</accession>
<dbReference type="EMBL" id="NBSK02000006">
    <property type="protein sequence ID" value="KAJ0199506.1"/>
    <property type="molecule type" value="Genomic_DNA"/>
</dbReference>
<gene>
    <name evidence="1" type="ORF">LSAT_V11C600316370</name>
</gene>